<evidence type="ECO:0000313" key="3">
    <source>
        <dbReference type="Proteomes" id="UP000004291"/>
    </source>
</evidence>
<dbReference type="STRING" id="411684.HPDFL43_18857"/>
<dbReference type="OrthoDB" id="8326226at2"/>
<dbReference type="Pfam" id="PF07475">
    <property type="entry name" value="Hpr_kinase_C"/>
    <property type="match status" value="1"/>
</dbReference>
<evidence type="ECO:0000313" key="2">
    <source>
        <dbReference type="EMBL" id="EDQ35284.1"/>
    </source>
</evidence>
<dbReference type="Proteomes" id="UP000004291">
    <property type="component" value="Chromosome"/>
</dbReference>
<organism evidence="2 3">
    <name type="scientific">Hoeflea phototrophica (strain DSM 17068 / NCIMB 14078 / DFL-43)</name>
    <dbReference type="NCBI Taxonomy" id="411684"/>
    <lineage>
        <taxon>Bacteria</taxon>
        <taxon>Pseudomonadati</taxon>
        <taxon>Pseudomonadota</taxon>
        <taxon>Alphaproteobacteria</taxon>
        <taxon>Hyphomicrobiales</taxon>
        <taxon>Rhizobiaceae</taxon>
        <taxon>Hoeflea</taxon>
    </lineage>
</organism>
<dbReference type="SUPFAM" id="SSF53795">
    <property type="entry name" value="PEP carboxykinase-like"/>
    <property type="match status" value="1"/>
</dbReference>
<dbReference type="HOGENOM" id="CLU_052030_2_1_5"/>
<evidence type="ECO:0000259" key="1">
    <source>
        <dbReference type="Pfam" id="PF07475"/>
    </source>
</evidence>
<accession>A9CUW2</accession>
<dbReference type="GO" id="GO:0006109">
    <property type="term" value="P:regulation of carbohydrate metabolic process"/>
    <property type="evidence" value="ECO:0007669"/>
    <property type="project" value="InterPro"/>
</dbReference>
<gene>
    <name evidence="2" type="ORF">HPDFL43_18857</name>
</gene>
<keyword evidence="3" id="KW-1185">Reference proteome</keyword>
<feature type="domain" description="HPr kinase/phosphorylase C-terminal" evidence="1">
    <location>
        <begin position="1"/>
        <end position="82"/>
    </location>
</feature>
<keyword evidence="2" id="KW-0418">Kinase</keyword>
<protein>
    <submittedName>
        <fullName evidence="2">Serine kinase of the HPr protein, regulates carbohydrate metabolism</fullName>
    </submittedName>
</protein>
<dbReference type="GO" id="GO:0005524">
    <property type="term" value="F:ATP binding"/>
    <property type="evidence" value="ECO:0007669"/>
    <property type="project" value="InterPro"/>
</dbReference>
<dbReference type="InterPro" id="IPR027417">
    <property type="entry name" value="P-loop_NTPase"/>
</dbReference>
<proteinExistence type="predicted"/>
<dbReference type="InterPro" id="IPR011104">
    <property type="entry name" value="Hpr_kin/Pase_C"/>
</dbReference>
<dbReference type="eggNOG" id="COG1493">
    <property type="taxonomic scope" value="Bacteria"/>
</dbReference>
<sequence>MHATAIVVGETGILFVGPSGAGKSTMAFACLAGAISRGWNAALVADDRTCLTVHSGRCIASCPEPIRGKLELRGGGIVDLPRIGRAVMHLAVAPGPPSVKSRLPPDNEIFTCDGVELHLQRLWRDGATDPLTALCALRPDRFLSN</sequence>
<dbReference type="AlphaFoldDB" id="A9CUW2"/>
<comment type="caution">
    <text evidence="2">The sequence shown here is derived from an EMBL/GenBank/DDBJ whole genome shotgun (WGS) entry which is preliminary data.</text>
</comment>
<keyword evidence="2" id="KW-0808">Transferase</keyword>
<dbReference type="GO" id="GO:0000155">
    <property type="term" value="F:phosphorelay sensor kinase activity"/>
    <property type="evidence" value="ECO:0007669"/>
    <property type="project" value="InterPro"/>
</dbReference>
<dbReference type="Gene3D" id="3.40.50.300">
    <property type="entry name" value="P-loop containing nucleotide triphosphate hydrolases"/>
    <property type="match status" value="1"/>
</dbReference>
<reference evidence="2 3" key="1">
    <citation type="submission" date="2007-10" db="EMBL/GenBank/DDBJ databases">
        <authorList>
            <person name="Wagner-Dobler I."/>
            <person name="Ferriera S."/>
            <person name="Johnson J."/>
            <person name="Kravitz S."/>
            <person name="Beeson K."/>
            <person name="Sutton G."/>
            <person name="Rogers Y.-H."/>
            <person name="Friedman R."/>
            <person name="Frazier M."/>
            <person name="Venter J.C."/>
        </authorList>
    </citation>
    <scope>NUCLEOTIDE SEQUENCE [LARGE SCALE GENOMIC DNA]</scope>
    <source>
        <strain evidence="2 3">DFL-43</strain>
    </source>
</reference>
<dbReference type="EMBL" id="ABIA03000001">
    <property type="protein sequence ID" value="EDQ35284.1"/>
    <property type="molecule type" value="Genomic_DNA"/>
</dbReference>
<name>A9CUW2_HOEPD</name>
<dbReference type="CDD" id="cd01918">
    <property type="entry name" value="HprK_C"/>
    <property type="match status" value="1"/>
</dbReference>
<reference evidence="2 3" key="2">
    <citation type="submission" date="2012-06" db="EMBL/GenBank/DDBJ databases">
        <authorList>
            <person name="Fiebig A."/>
        </authorList>
    </citation>
    <scope>NUCLEOTIDE SEQUENCE [LARGE SCALE GENOMIC DNA]</scope>
    <source>
        <strain evidence="2 3">DFL-43</strain>
    </source>
</reference>